<gene>
    <name evidence="2" type="ORF">IAC73_00385</name>
</gene>
<dbReference type="NCBIfam" id="TIGR00762">
    <property type="entry name" value="DegV"/>
    <property type="match status" value="1"/>
</dbReference>
<dbReference type="PANTHER" id="PTHR33434">
    <property type="entry name" value="DEGV DOMAIN-CONTAINING PROTEIN DR_1986-RELATED"/>
    <property type="match status" value="1"/>
</dbReference>
<sequence>MSILVCDTDCELWYTTAAELGVKVIPMPYTVDGVEKMYDLGENTDFKAFYAGMRAGSAVSTSGLNKSVYTEIFRPWFEAGEDILYIAFSSKMSNTFEPLAAAIADLEKEFPKARYRKFDTLNICLGAGIMVYMAAKFFAGCGGDIDATYDYLESIVQKVCVQFVVGDLRYLARGGRLSPAKARMGNVLQAKPVLHVDREGEISVLTKVIGAKKAMSFVASEFASKYRPTDGAPVYIVGADCDDLVEQLKERIAEIAPAAEIVTQPVGPVIGAHCGPGTYGIIYTADER</sequence>
<dbReference type="InterPro" id="IPR003797">
    <property type="entry name" value="DegV"/>
</dbReference>
<dbReference type="InterPro" id="IPR043168">
    <property type="entry name" value="DegV_C"/>
</dbReference>
<proteinExistence type="predicted"/>
<organism evidence="2 3">
    <name type="scientific">Candidatus Limadaptatus stercoripullorum</name>
    <dbReference type="NCBI Taxonomy" id="2840846"/>
    <lineage>
        <taxon>Bacteria</taxon>
        <taxon>Bacillati</taxon>
        <taxon>Bacillota</taxon>
        <taxon>Clostridia</taxon>
        <taxon>Eubacteriales</taxon>
        <taxon>Candidatus Limadaptatus</taxon>
    </lineage>
</organism>
<evidence type="ECO:0000313" key="3">
    <source>
        <dbReference type="Proteomes" id="UP000886857"/>
    </source>
</evidence>
<dbReference type="AlphaFoldDB" id="A0A9D1N860"/>
<dbReference type="EMBL" id="DVOE01000003">
    <property type="protein sequence ID" value="HIU98287.1"/>
    <property type="molecule type" value="Genomic_DNA"/>
</dbReference>
<evidence type="ECO:0000313" key="2">
    <source>
        <dbReference type="EMBL" id="HIU98287.1"/>
    </source>
</evidence>
<dbReference type="Proteomes" id="UP000886857">
    <property type="component" value="Unassembled WGS sequence"/>
</dbReference>
<keyword evidence="1" id="KW-0446">Lipid-binding</keyword>
<name>A0A9D1N860_9FIRM</name>
<reference evidence="2" key="2">
    <citation type="journal article" date="2021" name="PeerJ">
        <title>Extensive microbial diversity within the chicken gut microbiome revealed by metagenomics and culture.</title>
        <authorList>
            <person name="Gilroy R."/>
            <person name="Ravi A."/>
            <person name="Getino M."/>
            <person name="Pursley I."/>
            <person name="Horton D.L."/>
            <person name="Alikhan N.F."/>
            <person name="Baker D."/>
            <person name="Gharbi K."/>
            <person name="Hall N."/>
            <person name="Watson M."/>
            <person name="Adriaenssens E.M."/>
            <person name="Foster-Nyarko E."/>
            <person name="Jarju S."/>
            <person name="Secka A."/>
            <person name="Antonio M."/>
            <person name="Oren A."/>
            <person name="Chaudhuri R.R."/>
            <person name="La Ragione R."/>
            <person name="Hildebrand F."/>
            <person name="Pallen M.J."/>
        </authorList>
    </citation>
    <scope>NUCLEOTIDE SEQUENCE</scope>
    <source>
        <strain evidence="2">10406</strain>
    </source>
</reference>
<reference evidence="2" key="1">
    <citation type="submission" date="2020-10" db="EMBL/GenBank/DDBJ databases">
        <authorList>
            <person name="Gilroy R."/>
        </authorList>
    </citation>
    <scope>NUCLEOTIDE SEQUENCE</scope>
    <source>
        <strain evidence="2">10406</strain>
    </source>
</reference>
<protein>
    <submittedName>
        <fullName evidence="2">DegV family protein</fullName>
    </submittedName>
</protein>
<evidence type="ECO:0000256" key="1">
    <source>
        <dbReference type="ARBA" id="ARBA00023121"/>
    </source>
</evidence>
<dbReference type="PANTHER" id="PTHR33434:SF2">
    <property type="entry name" value="FATTY ACID-BINDING PROTEIN TM_1468"/>
    <property type="match status" value="1"/>
</dbReference>
<dbReference type="Gene3D" id="3.30.1180.10">
    <property type="match status" value="1"/>
</dbReference>
<dbReference type="PROSITE" id="PS51482">
    <property type="entry name" value="DEGV"/>
    <property type="match status" value="1"/>
</dbReference>
<comment type="caution">
    <text evidence="2">The sequence shown here is derived from an EMBL/GenBank/DDBJ whole genome shotgun (WGS) entry which is preliminary data.</text>
</comment>
<dbReference type="Gene3D" id="3.40.50.10170">
    <property type="match status" value="1"/>
</dbReference>
<dbReference type="InterPro" id="IPR050270">
    <property type="entry name" value="DegV_domain_contain"/>
</dbReference>
<accession>A0A9D1N860</accession>
<dbReference type="Pfam" id="PF02645">
    <property type="entry name" value="DegV"/>
    <property type="match status" value="1"/>
</dbReference>
<dbReference type="GO" id="GO:0008289">
    <property type="term" value="F:lipid binding"/>
    <property type="evidence" value="ECO:0007669"/>
    <property type="project" value="UniProtKB-KW"/>
</dbReference>
<dbReference type="SUPFAM" id="SSF82549">
    <property type="entry name" value="DAK1/DegV-like"/>
    <property type="match status" value="1"/>
</dbReference>